<organism evidence="1 2">
    <name type="scientific">Liparis tanakae</name>
    <name type="common">Tanaka's snailfish</name>
    <dbReference type="NCBI Taxonomy" id="230148"/>
    <lineage>
        <taxon>Eukaryota</taxon>
        <taxon>Metazoa</taxon>
        <taxon>Chordata</taxon>
        <taxon>Craniata</taxon>
        <taxon>Vertebrata</taxon>
        <taxon>Euteleostomi</taxon>
        <taxon>Actinopterygii</taxon>
        <taxon>Neopterygii</taxon>
        <taxon>Teleostei</taxon>
        <taxon>Neoteleostei</taxon>
        <taxon>Acanthomorphata</taxon>
        <taxon>Eupercaria</taxon>
        <taxon>Perciformes</taxon>
        <taxon>Cottioidei</taxon>
        <taxon>Cottales</taxon>
        <taxon>Liparidae</taxon>
        <taxon>Liparis</taxon>
    </lineage>
</organism>
<reference evidence="1 2" key="1">
    <citation type="submission" date="2019-03" db="EMBL/GenBank/DDBJ databases">
        <title>First draft genome of Liparis tanakae, snailfish: a comprehensive survey of snailfish specific genes.</title>
        <authorList>
            <person name="Kim W."/>
            <person name="Song I."/>
            <person name="Jeong J.-H."/>
            <person name="Kim D."/>
            <person name="Kim S."/>
            <person name="Ryu S."/>
            <person name="Song J.Y."/>
            <person name="Lee S.K."/>
        </authorList>
    </citation>
    <scope>NUCLEOTIDE SEQUENCE [LARGE SCALE GENOMIC DNA]</scope>
    <source>
        <tissue evidence="1">Muscle</tissue>
    </source>
</reference>
<proteinExistence type="predicted"/>
<gene>
    <name evidence="1" type="ORF">EYF80_010972</name>
</gene>
<protein>
    <submittedName>
        <fullName evidence="1">Uncharacterized protein</fullName>
    </submittedName>
</protein>
<name>A0A4Z2INJ7_9TELE</name>
<sequence>MAAFLPAIQIGKVTARTQPYFSLSRSMSSARLSRYTSTRAFSLVSWSTWRLSSRISSSYRSPTRDVPLPRSCSSSASRILFCCSRKRTLSM</sequence>
<accession>A0A4Z2INJ7</accession>
<dbReference type="AlphaFoldDB" id="A0A4Z2INJ7"/>
<comment type="caution">
    <text evidence="1">The sequence shown here is derived from an EMBL/GenBank/DDBJ whole genome shotgun (WGS) entry which is preliminary data.</text>
</comment>
<dbReference type="EMBL" id="SRLO01000070">
    <property type="protein sequence ID" value="TNN78802.1"/>
    <property type="molecule type" value="Genomic_DNA"/>
</dbReference>
<evidence type="ECO:0000313" key="1">
    <source>
        <dbReference type="EMBL" id="TNN78802.1"/>
    </source>
</evidence>
<dbReference type="Proteomes" id="UP000314294">
    <property type="component" value="Unassembled WGS sequence"/>
</dbReference>
<keyword evidence="2" id="KW-1185">Reference proteome</keyword>
<evidence type="ECO:0000313" key="2">
    <source>
        <dbReference type="Proteomes" id="UP000314294"/>
    </source>
</evidence>